<evidence type="ECO:0000256" key="1">
    <source>
        <dbReference type="ARBA" id="ARBA00003174"/>
    </source>
</evidence>
<dbReference type="InterPro" id="IPR008754">
    <property type="entry name" value="Peptidase_M43"/>
</dbReference>
<keyword evidence="8" id="KW-0482">Metalloprotease</keyword>
<evidence type="ECO:0000256" key="6">
    <source>
        <dbReference type="ARBA" id="ARBA00022801"/>
    </source>
</evidence>
<protein>
    <submittedName>
        <fullName evidence="12">Peptidase M43, pregnancy-associated plasma-A</fullName>
    </submittedName>
</protein>
<accession>A0A167ZKY5</accession>
<dbReference type="EMBL" id="AZGY01000014">
    <property type="protein sequence ID" value="KZZ92797.1"/>
    <property type="molecule type" value="Genomic_DNA"/>
</dbReference>
<evidence type="ECO:0000256" key="7">
    <source>
        <dbReference type="ARBA" id="ARBA00022833"/>
    </source>
</evidence>
<evidence type="ECO:0000259" key="11">
    <source>
        <dbReference type="Pfam" id="PF05572"/>
    </source>
</evidence>
<dbReference type="OrthoDB" id="536211at2759"/>
<keyword evidence="3" id="KW-0645">Protease</keyword>
<feature type="domain" description="Peptidase M43 pregnancy-associated plasma-A" evidence="11">
    <location>
        <begin position="125"/>
        <end position="259"/>
    </location>
</feature>
<comment type="similarity">
    <text evidence="2">Belongs to the peptidase M43B family.</text>
</comment>
<evidence type="ECO:0000256" key="3">
    <source>
        <dbReference type="ARBA" id="ARBA00022670"/>
    </source>
</evidence>
<evidence type="ECO:0000313" key="13">
    <source>
        <dbReference type="Proteomes" id="UP000078544"/>
    </source>
</evidence>
<proteinExistence type="inferred from homology"/>
<comment type="caution">
    <text evidence="12">The sequence shown here is derived from an EMBL/GenBank/DDBJ whole genome shotgun (WGS) entry which is preliminary data.</text>
</comment>
<organism evidence="12 13">
    <name type="scientific">Moelleriella libera RCEF 2490</name>
    <dbReference type="NCBI Taxonomy" id="1081109"/>
    <lineage>
        <taxon>Eukaryota</taxon>
        <taxon>Fungi</taxon>
        <taxon>Dikarya</taxon>
        <taxon>Ascomycota</taxon>
        <taxon>Pezizomycotina</taxon>
        <taxon>Sordariomycetes</taxon>
        <taxon>Hypocreomycetidae</taxon>
        <taxon>Hypocreales</taxon>
        <taxon>Clavicipitaceae</taxon>
        <taxon>Moelleriella</taxon>
    </lineage>
</organism>
<dbReference type="STRING" id="1081109.A0A167ZKY5"/>
<dbReference type="Proteomes" id="UP000078544">
    <property type="component" value="Unassembled WGS sequence"/>
</dbReference>
<dbReference type="AlphaFoldDB" id="A0A167ZKY5"/>
<dbReference type="GO" id="GO:0006508">
    <property type="term" value="P:proteolysis"/>
    <property type="evidence" value="ECO:0007669"/>
    <property type="project" value="UniProtKB-KW"/>
</dbReference>
<name>A0A167ZKY5_9HYPO</name>
<gene>
    <name evidence="12" type="ORF">AAL_05829</name>
</gene>
<evidence type="ECO:0000256" key="2">
    <source>
        <dbReference type="ARBA" id="ARBA00008721"/>
    </source>
</evidence>
<evidence type="ECO:0000313" key="12">
    <source>
        <dbReference type="EMBL" id="KZZ92797.1"/>
    </source>
</evidence>
<dbReference type="Gene3D" id="3.40.390.10">
    <property type="entry name" value="Collagenase (Catalytic Domain)"/>
    <property type="match status" value="1"/>
</dbReference>
<sequence>MLSGLFVTYLTLAGRFALAAGAAQSGKDIPQNEEAQRNRFLCGAPPPSRELLQAHAELADNTTIVKRAQPIEIDTWVHVVTRNEEDSQDRASFVKTKRTASEAWSADGDIDAMGAELREGTPRTLNLYIVDALPKGKLGGGDRGLATLPYPTWDDAHLNRDGAYIVYNTLPGGGAFFDGEGKVAIHEVGHWIGLMHTFEGGCNGGDGVADTAAQAEPTWYCFRSTNSCPGKPGTDPINNHMNYGFGTEFTAGQYARMQGLWDRMRSRRAIDGDWYTACSKHFQDLVTHLGLDLFERVNQQITWDREFCDYRRPATPQKCVETLEPTLMHCKTEKCKMGAIETVAKACPGAPRIKTTMASKWQIQCAAVLNRVSDDHPNVSDKKRIWKLMRQKCTGERTADLKKCATDLGAFESQCKSQKCKDQVKELVKTSCQK</sequence>
<evidence type="ECO:0000256" key="9">
    <source>
        <dbReference type="ARBA" id="ARBA00023157"/>
    </source>
</evidence>
<feature type="signal peptide" evidence="10">
    <location>
        <begin position="1"/>
        <end position="19"/>
    </location>
</feature>
<evidence type="ECO:0000256" key="5">
    <source>
        <dbReference type="ARBA" id="ARBA00022729"/>
    </source>
</evidence>
<keyword evidence="6" id="KW-0378">Hydrolase</keyword>
<comment type="function">
    <text evidence="1">Secreted metalloproteinase that allows assimilation of proteinaceous substrates.</text>
</comment>
<dbReference type="SUPFAM" id="SSF55486">
    <property type="entry name" value="Metalloproteases ('zincins'), catalytic domain"/>
    <property type="match status" value="1"/>
</dbReference>
<dbReference type="PANTHER" id="PTHR47466:SF1">
    <property type="entry name" value="METALLOPROTEASE MEP1 (AFU_ORTHOLOGUE AFUA_1G07730)-RELATED"/>
    <property type="match status" value="1"/>
</dbReference>
<dbReference type="PANTHER" id="PTHR47466">
    <property type="match status" value="1"/>
</dbReference>
<keyword evidence="7" id="KW-0862">Zinc</keyword>
<evidence type="ECO:0000256" key="10">
    <source>
        <dbReference type="SAM" id="SignalP"/>
    </source>
</evidence>
<keyword evidence="13" id="KW-1185">Reference proteome</keyword>
<evidence type="ECO:0000256" key="8">
    <source>
        <dbReference type="ARBA" id="ARBA00023049"/>
    </source>
</evidence>
<keyword evidence="5 10" id="KW-0732">Signal</keyword>
<reference evidence="12 13" key="1">
    <citation type="journal article" date="2016" name="Genome Biol. Evol.">
        <title>Divergent and convergent evolution of fungal pathogenicity.</title>
        <authorList>
            <person name="Shang Y."/>
            <person name="Xiao G."/>
            <person name="Zheng P."/>
            <person name="Cen K."/>
            <person name="Zhan S."/>
            <person name="Wang C."/>
        </authorList>
    </citation>
    <scope>NUCLEOTIDE SEQUENCE [LARGE SCALE GENOMIC DNA]</scope>
    <source>
        <strain evidence="12 13">RCEF 2490</strain>
    </source>
</reference>
<dbReference type="GO" id="GO:0046872">
    <property type="term" value="F:metal ion binding"/>
    <property type="evidence" value="ECO:0007669"/>
    <property type="project" value="UniProtKB-KW"/>
</dbReference>
<evidence type="ECO:0000256" key="4">
    <source>
        <dbReference type="ARBA" id="ARBA00022723"/>
    </source>
</evidence>
<keyword evidence="4" id="KW-0479">Metal-binding</keyword>
<dbReference type="Pfam" id="PF05572">
    <property type="entry name" value="Peptidase_M43"/>
    <property type="match status" value="1"/>
</dbReference>
<dbReference type="InterPro" id="IPR024079">
    <property type="entry name" value="MetalloPept_cat_dom_sf"/>
</dbReference>
<keyword evidence="9" id="KW-1015">Disulfide bond</keyword>
<dbReference type="GO" id="GO:0008237">
    <property type="term" value="F:metallopeptidase activity"/>
    <property type="evidence" value="ECO:0007669"/>
    <property type="project" value="UniProtKB-KW"/>
</dbReference>
<feature type="chain" id="PRO_5007895107" evidence="10">
    <location>
        <begin position="20"/>
        <end position="434"/>
    </location>
</feature>